<evidence type="ECO:0000313" key="3">
    <source>
        <dbReference type="Proteomes" id="UP000278804"/>
    </source>
</evidence>
<dbReference type="AlphaFoldDB" id="A0A3S5HJX1"/>
<keyword evidence="3" id="KW-1185">Reference proteome</keyword>
<name>A0A3S5HJX1_9FIRM</name>
<accession>A0A3S5HJX1</accession>
<sequence>MKQKFIQMMQGRYGTDKLNQHLLYLGVVVAIVGIFTRQVWLQGVWLLLLVYVYYRTFSRKIQKRYQENQAYLTFLSKGNAKWNRIKSWPKYKYFTCKTCETRLRVPRRKGKIEITCPNCKTKFDAKS</sequence>
<evidence type="ECO:0008006" key="4">
    <source>
        <dbReference type="Google" id="ProtNLM"/>
    </source>
</evidence>
<dbReference type="Proteomes" id="UP000278804">
    <property type="component" value="Chromosome"/>
</dbReference>
<protein>
    <recommendedName>
        <fullName evidence="4">Zn-finger containing protein</fullName>
    </recommendedName>
</protein>
<gene>
    <name evidence="2" type="ORF">EEI45_00450</name>
</gene>
<dbReference type="EMBL" id="CP034234">
    <property type="protein sequence ID" value="AZK43483.1"/>
    <property type="molecule type" value="Genomic_DNA"/>
</dbReference>
<dbReference type="RefSeq" id="WP_125163707.1">
    <property type="nucleotide sequence ID" value="NZ_CP034234.1"/>
</dbReference>
<reference evidence="2 3" key="1">
    <citation type="journal article" date="2020" name="Int. J. Syst. Evol. Microbiol.">
        <title>Description of Erysipelothrix piscisicarius sp. nov., an emergent fish pathogen, and assessment of virulence using a tiger barb (Puntigrus tetrazona) infection model.</title>
        <authorList>
            <person name="Pomaranski E.K."/>
            <person name="Griffin M.J."/>
            <person name="Camus A.C."/>
            <person name="Armwood A.R."/>
            <person name="Shelley J."/>
            <person name="Waldbieser G.C."/>
            <person name="LaFrentz B.R."/>
            <person name="Garcia J.C."/>
            <person name="Yanong R."/>
            <person name="Soto E."/>
        </authorList>
    </citation>
    <scope>NUCLEOTIDE SEQUENCE [LARGE SCALE GENOMIC DNA]</scope>
    <source>
        <strain evidence="2 3">15TAL0474</strain>
    </source>
</reference>
<dbReference type="KEGG" id="eri:EEI45_00450"/>
<organism evidence="2 3">
    <name type="scientific">Erysipelothrix piscisicarius</name>
    <dbReference type="NCBI Taxonomy" id="2485784"/>
    <lineage>
        <taxon>Bacteria</taxon>
        <taxon>Bacillati</taxon>
        <taxon>Bacillota</taxon>
        <taxon>Erysipelotrichia</taxon>
        <taxon>Erysipelotrichales</taxon>
        <taxon>Erysipelotrichaceae</taxon>
        <taxon>Erysipelothrix</taxon>
    </lineage>
</organism>
<keyword evidence="1" id="KW-0472">Membrane</keyword>
<evidence type="ECO:0000313" key="2">
    <source>
        <dbReference type="EMBL" id="AZK43483.1"/>
    </source>
</evidence>
<feature type="transmembrane region" description="Helical" evidence="1">
    <location>
        <begin position="21"/>
        <end position="54"/>
    </location>
</feature>
<proteinExistence type="predicted"/>
<keyword evidence="1" id="KW-1133">Transmembrane helix</keyword>
<keyword evidence="1" id="KW-0812">Transmembrane</keyword>
<evidence type="ECO:0000256" key="1">
    <source>
        <dbReference type="SAM" id="Phobius"/>
    </source>
</evidence>